<gene>
    <name evidence="1" type="ORF">AB1Y20_010193</name>
</gene>
<name>A0AB34K3Q5_PRYPA</name>
<proteinExistence type="predicted"/>
<keyword evidence="2" id="KW-1185">Reference proteome</keyword>
<sequence>MSYNTVGLAKALGEARMLKGHKQEGEKLRELLDKPNFCNELGKIGRDGTSGWSSMLEAALKGLNDERRANLLEHVEPLRKLIDTASKWEVQFECQMVVTFIEGAVERVLSSPFSAVSGLCWSMLNSLCGNDTYFRLMGYEKASTLAATLISCSWDALLPGSRNGAPSDPAGARLGAAESQQQAVFAARLLCAVMLNFHFTLPIEALLATIKKFVELLGAEGNDARLPQLWMAINTMLRRQAMEHGQVVWDDFITSRPLLEFVADALRSFSLVCDGGIVLRRLPLVPLASSGTLCGPHSDRPASLKAARARVRTSCESGCFLEQGRVPSTTACAAARDILSAGGAACCFGDATNAAGGRTLPPHLTSTPSGRCALFLGVVAHALHAGDASTCEWSAELIVRSVAGATSPSVLSDASLSLRPSIHALSQHAYRVSVCRLVMPQTGRKLSLHFVR</sequence>
<dbReference type="EMBL" id="JBGBPQ010000002">
    <property type="protein sequence ID" value="KAL1528870.1"/>
    <property type="molecule type" value="Genomic_DNA"/>
</dbReference>
<reference evidence="1 2" key="1">
    <citation type="journal article" date="2024" name="Science">
        <title>Giant polyketide synthase enzymes in the biosynthesis of giant marine polyether toxins.</title>
        <authorList>
            <person name="Fallon T.R."/>
            <person name="Shende V.V."/>
            <person name="Wierzbicki I.H."/>
            <person name="Pendleton A.L."/>
            <person name="Watervoot N.F."/>
            <person name="Auber R.P."/>
            <person name="Gonzalez D.J."/>
            <person name="Wisecaver J.H."/>
            <person name="Moore B.S."/>
        </authorList>
    </citation>
    <scope>NUCLEOTIDE SEQUENCE [LARGE SCALE GENOMIC DNA]</scope>
    <source>
        <strain evidence="1 2">12B1</strain>
    </source>
</reference>
<dbReference type="Proteomes" id="UP001515480">
    <property type="component" value="Unassembled WGS sequence"/>
</dbReference>
<evidence type="ECO:0000313" key="2">
    <source>
        <dbReference type="Proteomes" id="UP001515480"/>
    </source>
</evidence>
<accession>A0AB34K3Q5</accession>
<organism evidence="1 2">
    <name type="scientific">Prymnesium parvum</name>
    <name type="common">Toxic golden alga</name>
    <dbReference type="NCBI Taxonomy" id="97485"/>
    <lineage>
        <taxon>Eukaryota</taxon>
        <taxon>Haptista</taxon>
        <taxon>Haptophyta</taxon>
        <taxon>Prymnesiophyceae</taxon>
        <taxon>Prymnesiales</taxon>
        <taxon>Prymnesiaceae</taxon>
        <taxon>Prymnesium</taxon>
    </lineage>
</organism>
<protein>
    <submittedName>
        <fullName evidence="1">Uncharacterized protein</fullName>
    </submittedName>
</protein>
<dbReference type="AlphaFoldDB" id="A0AB34K3Q5"/>
<evidence type="ECO:0000313" key="1">
    <source>
        <dbReference type="EMBL" id="KAL1528870.1"/>
    </source>
</evidence>
<comment type="caution">
    <text evidence="1">The sequence shown here is derived from an EMBL/GenBank/DDBJ whole genome shotgun (WGS) entry which is preliminary data.</text>
</comment>